<evidence type="ECO:0000313" key="2">
    <source>
        <dbReference type="EMBL" id="SKC48896.1"/>
    </source>
</evidence>
<dbReference type="InterPro" id="IPR052514">
    <property type="entry name" value="SAM-dependent_MTase"/>
</dbReference>
<dbReference type="Pfam" id="PF05050">
    <property type="entry name" value="Methyltransf_21"/>
    <property type="match status" value="1"/>
</dbReference>
<protein>
    <submittedName>
        <fullName evidence="2">Methyltransferase, FkbM family</fullName>
    </submittedName>
</protein>
<reference evidence="2 3" key="1">
    <citation type="submission" date="2017-02" db="EMBL/GenBank/DDBJ databases">
        <authorList>
            <person name="Peterson S.W."/>
        </authorList>
    </citation>
    <scope>NUCLEOTIDE SEQUENCE [LARGE SCALE GENOMIC DNA]</scope>
    <source>
        <strain evidence="2 3">DSM 25262</strain>
    </source>
</reference>
<dbReference type="OrthoDB" id="9812600at2"/>
<proteinExistence type="predicted"/>
<dbReference type="PANTHER" id="PTHR34203">
    <property type="entry name" value="METHYLTRANSFERASE, FKBM FAMILY PROTEIN"/>
    <property type="match status" value="1"/>
</dbReference>
<sequence>MKLLLKKIYNFIPFKLTLFSALRLLWKPPASIYQHLHFTGVFNVVVEEAKSFKIKHYGYQIENEIFWEGLTSGWEKESINLWIKLCKDAEVIFDLGANTGVYSLIAKTLNPNSKVYAFEPVERVFKKFQENISLNQFDIVSVEKAVSNSNGTATIYDTASEHIYSVTVNKNLASSDTHVIETKINTVTLNSFFKENNITKADLFKIDVETHEPEVLEGFSDYLFQCRPTILIEILTDEVGEKIDTIFKGSGYLYFNINENGGIRQVDKITKSDYYNYLLCSQAIASKLGLLQ</sequence>
<dbReference type="SUPFAM" id="SSF53335">
    <property type="entry name" value="S-adenosyl-L-methionine-dependent methyltransferases"/>
    <property type="match status" value="1"/>
</dbReference>
<dbReference type="Proteomes" id="UP000190961">
    <property type="component" value="Unassembled WGS sequence"/>
</dbReference>
<keyword evidence="2" id="KW-0489">Methyltransferase</keyword>
<dbReference type="STRING" id="688867.SAMN05660236_0961"/>
<organism evidence="2 3">
    <name type="scientific">Ohtaekwangia koreensis</name>
    <dbReference type="NCBI Taxonomy" id="688867"/>
    <lineage>
        <taxon>Bacteria</taxon>
        <taxon>Pseudomonadati</taxon>
        <taxon>Bacteroidota</taxon>
        <taxon>Cytophagia</taxon>
        <taxon>Cytophagales</taxon>
        <taxon>Fulvivirgaceae</taxon>
        <taxon>Ohtaekwangia</taxon>
    </lineage>
</organism>
<dbReference type="NCBIfam" id="TIGR01444">
    <property type="entry name" value="fkbM_fam"/>
    <property type="match status" value="1"/>
</dbReference>
<keyword evidence="2" id="KW-0808">Transferase</keyword>
<accession>A0A1T5JC43</accession>
<dbReference type="InterPro" id="IPR029063">
    <property type="entry name" value="SAM-dependent_MTases_sf"/>
</dbReference>
<dbReference type="Gene3D" id="3.40.50.150">
    <property type="entry name" value="Vaccinia Virus protein VP39"/>
    <property type="match status" value="1"/>
</dbReference>
<evidence type="ECO:0000313" key="3">
    <source>
        <dbReference type="Proteomes" id="UP000190961"/>
    </source>
</evidence>
<dbReference type="GO" id="GO:0008168">
    <property type="term" value="F:methyltransferase activity"/>
    <property type="evidence" value="ECO:0007669"/>
    <property type="project" value="UniProtKB-KW"/>
</dbReference>
<name>A0A1T5JC43_9BACT</name>
<gene>
    <name evidence="2" type="ORF">SAMN05660236_0961</name>
</gene>
<dbReference type="InterPro" id="IPR006342">
    <property type="entry name" value="FkbM_mtfrase"/>
</dbReference>
<dbReference type="PANTHER" id="PTHR34203:SF15">
    <property type="entry name" value="SLL1173 PROTEIN"/>
    <property type="match status" value="1"/>
</dbReference>
<dbReference type="AlphaFoldDB" id="A0A1T5JC43"/>
<evidence type="ECO:0000259" key="1">
    <source>
        <dbReference type="Pfam" id="PF05050"/>
    </source>
</evidence>
<dbReference type="EMBL" id="FUZU01000001">
    <property type="protein sequence ID" value="SKC48896.1"/>
    <property type="molecule type" value="Genomic_DNA"/>
</dbReference>
<feature type="domain" description="Methyltransferase FkbM" evidence="1">
    <location>
        <begin position="94"/>
        <end position="252"/>
    </location>
</feature>
<dbReference type="GO" id="GO:0032259">
    <property type="term" value="P:methylation"/>
    <property type="evidence" value="ECO:0007669"/>
    <property type="project" value="UniProtKB-KW"/>
</dbReference>
<keyword evidence="3" id="KW-1185">Reference proteome</keyword>
<dbReference type="RefSeq" id="WP_079685543.1">
    <property type="nucleotide sequence ID" value="NZ_FUZU01000001.1"/>
</dbReference>